<keyword evidence="2" id="KW-1185">Reference proteome</keyword>
<sequence length="404" mass="43614">MQIADALRLAIQHLNAGRTAEAAAVCARILEVQPANPVANALAARAARRSGDPARARRHVDAALAAAPDYPPARDLDAQLAADHEPVDVAERAYRRLLTLDPSSWSGWYDYGNLRQVRADDPASSVAPYRRALAVAPAEDRPAMNLATAALKLADTTAALAVCQGVLARQPSHIRANALAVTGLYDLGRAEEADRLVGWGSLIRTYELPLPAGYPDIAAFNRALAAAVRAHPNRRDDWDPTKRAIRGGALVTDVLKHDDPAIQGFARALAVVLDRYVKDLPAPATDPEHPHLRAIPAGYALDAWGNILGEGGHQSGHIHNLGWLSGVYYVEMPPAVQDDDPERAGWIEFNRPGYGIPDTGRATLRTLKPETGVLALFPSYVWHRTVPFTGGGERISIAFDLHPR</sequence>
<name>A0A918XXS5_9PROT</name>
<reference evidence="1" key="1">
    <citation type="journal article" date="2014" name="Int. J. Syst. Evol. Microbiol.">
        <title>Complete genome sequence of Corynebacterium casei LMG S-19264T (=DSM 44701T), isolated from a smear-ripened cheese.</title>
        <authorList>
            <consortium name="US DOE Joint Genome Institute (JGI-PGF)"/>
            <person name="Walter F."/>
            <person name="Albersmeier A."/>
            <person name="Kalinowski J."/>
            <person name="Ruckert C."/>
        </authorList>
    </citation>
    <scope>NUCLEOTIDE SEQUENCE</scope>
    <source>
        <strain evidence="1">KCTC 42651</strain>
    </source>
</reference>
<dbReference type="Gene3D" id="1.25.40.10">
    <property type="entry name" value="Tetratricopeptide repeat domain"/>
    <property type="match status" value="2"/>
</dbReference>
<dbReference type="Gene3D" id="2.60.120.620">
    <property type="entry name" value="q2cbj1_9rhob like domain"/>
    <property type="match status" value="1"/>
</dbReference>
<evidence type="ECO:0008006" key="3">
    <source>
        <dbReference type="Google" id="ProtNLM"/>
    </source>
</evidence>
<dbReference type="InterPro" id="IPR012668">
    <property type="entry name" value="CHP02466"/>
</dbReference>
<organism evidence="1 2">
    <name type="scientific">Thalassobaculum fulvum</name>
    <dbReference type="NCBI Taxonomy" id="1633335"/>
    <lineage>
        <taxon>Bacteria</taxon>
        <taxon>Pseudomonadati</taxon>
        <taxon>Pseudomonadota</taxon>
        <taxon>Alphaproteobacteria</taxon>
        <taxon>Rhodospirillales</taxon>
        <taxon>Thalassobaculaceae</taxon>
        <taxon>Thalassobaculum</taxon>
    </lineage>
</organism>
<dbReference type="Proteomes" id="UP000630353">
    <property type="component" value="Unassembled WGS sequence"/>
</dbReference>
<gene>
    <name evidence="1" type="ORF">GCM10017083_50030</name>
</gene>
<dbReference type="AlphaFoldDB" id="A0A918XXS5"/>
<dbReference type="Pfam" id="PF14559">
    <property type="entry name" value="TPR_19"/>
    <property type="match status" value="1"/>
</dbReference>
<reference evidence="1" key="2">
    <citation type="submission" date="2020-09" db="EMBL/GenBank/DDBJ databases">
        <authorList>
            <person name="Sun Q."/>
            <person name="Kim S."/>
        </authorList>
    </citation>
    <scope>NUCLEOTIDE SEQUENCE</scope>
    <source>
        <strain evidence="1">KCTC 42651</strain>
    </source>
</reference>
<proteinExistence type="predicted"/>
<protein>
    <recommendedName>
        <fullName evidence="3">Tetratricopeptide repeat protein</fullName>
    </recommendedName>
</protein>
<dbReference type="SUPFAM" id="SSF48452">
    <property type="entry name" value="TPR-like"/>
    <property type="match status" value="1"/>
</dbReference>
<dbReference type="InterPro" id="IPR011990">
    <property type="entry name" value="TPR-like_helical_dom_sf"/>
</dbReference>
<dbReference type="RefSeq" id="WP_189994848.1">
    <property type="nucleotide sequence ID" value="NZ_BMZS01000013.1"/>
</dbReference>
<accession>A0A918XXS5</accession>
<evidence type="ECO:0000313" key="1">
    <source>
        <dbReference type="EMBL" id="GHD61948.1"/>
    </source>
</evidence>
<dbReference type="Pfam" id="PF13759">
    <property type="entry name" value="2OG-FeII_Oxy_5"/>
    <property type="match status" value="1"/>
</dbReference>
<comment type="caution">
    <text evidence="1">The sequence shown here is derived from an EMBL/GenBank/DDBJ whole genome shotgun (WGS) entry which is preliminary data.</text>
</comment>
<evidence type="ECO:0000313" key="2">
    <source>
        <dbReference type="Proteomes" id="UP000630353"/>
    </source>
</evidence>
<dbReference type="EMBL" id="BMZS01000013">
    <property type="protein sequence ID" value="GHD61948.1"/>
    <property type="molecule type" value="Genomic_DNA"/>
</dbReference>